<dbReference type="Proteomes" id="UP001055879">
    <property type="component" value="Linkage Group LG15"/>
</dbReference>
<dbReference type="EMBL" id="CM042061">
    <property type="protein sequence ID" value="KAI3673101.1"/>
    <property type="molecule type" value="Genomic_DNA"/>
</dbReference>
<reference evidence="1 2" key="2">
    <citation type="journal article" date="2022" name="Mol. Ecol. Resour.">
        <title>The genomes of chicory, endive, great burdock and yacon provide insights into Asteraceae paleo-polyploidization history and plant inulin production.</title>
        <authorList>
            <person name="Fan W."/>
            <person name="Wang S."/>
            <person name="Wang H."/>
            <person name="Wang A."/>
            <person name="Jiang F."/>
            <person name="Liu H."/>
            <person name="Zhao H."/>
            <person name="Xu D."/>
            <person name="Zhang Y."/>
        </authorList>
    </citation>
    <scope>NUCLEOTIDE SEQUENCE [LARGE SCALE GENOMIC DNA]</scope>
    <source>
        <strain evidence="2">cv. Niubang</strain>
    </source>
</reference>
<evidence type="ECO:0000313" key="2">
    <source>
        <dbReference type="Proteomes" id="UP001055879"/>
    </source>
</evidence>
<protein>
    <submittedName>
        <fullName evidence="1">Uncharacterized protein</fullName>
    </submittedName>
</protein>
<reference evidence="2" key="1">
    <citation type="journal article" date="2022" name="Mol. Ecol. Resour.">
        <title>The genomes of chicory, endive, great burdock and yacon provide insights into Asteraceae palaeo-polyploidization history and plant inulin production.</title>
        <authorList>
            <person name="Fan W."/>
            <person name="Wang S."/>
            <person name="Wang H."/>
            <person name="Wang A."/>
            <person name="Jiang F."/>
            <person name="Liu H."/>
            <person name="Zhao H."/>
            <person name="Xu D."/>
            <person name="Zhang Y."/>
        </authorList>
    </citation>
    <scope>NUCLEOTIDE SEQUENCE [LARGE SCALE GENOMIC DNA]</scope>
    <source>
        <strain evidence="2">cv. Niubang</strain>
    </source>
</reference>
<accession>A0ACB8XRP5</accession>
<organism evidence="1 2">
    <name type="scientific">Arctium lappa</name>
    <name type="common">Greater burdock</name>
    <name type="synonym">Lappa major</name>
    <dbReference type="NCBI Taxonomy" id="4217"/>
    <lineage>
        <taxon>Eukaryota</taxon>
        <taxon>Viridiplantae</taxon>
        <taxon>Streptophyta</taxon>
        <taxon>Embryophyta</taxon>
        <taxon>Tracheophyta</taxon>
        <taxon>Spermatophyta</taxon>
        <taxon>Magnoliopsida</taxon>
        <taxon>eudicotyledons</taxon>
        <taxon>Gunneridae</taxon>
        <taxon>Pentapetalae</taxon>
        <taxon>asterids</taxon>
        <taxon>campanulids</taxon>
        <taxon>Asterales</taxon>
        <taxon>Asteraceae</taxon>
        <taxon>Carduoideae</taxon>
        <taxon>Cardueae</taxon>
        <taxon>Arctiinae</taxon>
        <taxon>Arctium</taxon>
    </lineage>
</organism>
<keyword evidence="2" id="KW-1185">Reference proteome</keyword>
<evidence type="ECO:0000313" key="1">
    <source>
        <dbReference type="EMBL" id="KAI3673101.1"/>
    </source>
</evidence>
<comment type="caution">
    <text evidence="1">The sequence shown here is derived from an EMBL/GenBank/DDBJ whole genome shotgun (WGS) entry which is preliminary data.</text>
</comment>
<sequence>MRNLLYLLLLISIISVAAQPSAPWLTLTRDPPFVVALGGFSGLFPDSSFNAYTIAMITSVSDVILWCDVQLTKDIARICFPYLNLENSSIIASVYGGEDKTYDVNGVRTKGYFPVDFTLVDLNNVSWKSFYEVKQRGLWLNIQHDAFYNQHIYFVMESWAGKGQIVLNLMSMHPIL</sequence>
<gene>
    <name evidence="1" type="ORF">L6452_39213</name>
</gene>
<proteinExistence type="predicted"/>
<name>A0ACB8XRP5_ARCLA</name>